<evidence type="ECO:0000256" key="1">
    <source>
        <dbReference type="SAM" id="MobiDB-lite"/>
    </source>
</evidence>
<reference evidence="2" key="1">
    <citation type="submission" date="2022-10" db="EMBL/GenBank/DDBJ databases">
        <title>The WGS of Solirubrobacter phytolaccae KCTC 29190.</title>
        <authorList>
            <person name="Jiang Z."/>
        </authorList>
    </citation>
    <scope>NUCLEOTIDE SEQUENCE</scope>
    <source>
        <strain evidence="2">KCTC 29190</strain>
    </source>
</reference>
<sequence length="302" mass="32494">MSLLPTRYLDAVVALETLNDPDDPDDPDEEPDFEALGSGVLVEVEFPDADNQEEIVRFLFLVTARHVVVGQDTLYAKINAGPNATRYVLSSRDDEGPRWYDAEGYDVAVTLIDEEQWDADGVDYTAVLPGGWLDVGELLAADVGAGDEVFVCGFPLGLSGVERKYSIVRGGIIARLDADVIEEARGFMIDCNVFPGNSGGPVFLKPLLRIGEDGKTLEYGTTFLIGIVDSYLPYHDEAVSVQTGNTRVVFEENSGLATVVPVDAIAEAISDCLEALASSDDDDTPPTEGHATKPASTPHQPQ</sequence>
<dbReference type="InterPro" id="IPR009003">
    <property type="entry name" value="Peptidase_S1_PA"/>
</dbReference>
<dbReference type="Pfam" id="PF13365">
    <property type="entry name" value="Trypsin_2"/>
    <property type="match status" value="1"/>
</dbReference>
<dbReference type="AlphaFoldDB" id="A0A9X3SD43"/>
<evidence type="ECO:0000313" key="2">
    <source>
        <dbReference type="EMBL" id="MDA0179342.1"/>
    </source>
</evidence>
<comment type="caution">
    <text evidence="2">The sequence shown here is derived from an EMBL/GenBank/DDBJ whole genome shotgun (WGS) entry which is preliminary data.</text>
</comment>
<dbReference type="Proteomes" id="UP001147653">
    <property type="component" value="Unassembled WGS sequence"/>
</dbReference>
<dbReference type="GO" id="GO:0008233">
    <property type="term" value="F:peptidase activity"/>
    <property type="evidence" value="ECO:0007669"/>
    <property type="project" value="UniProtKB-KW"/>
</dbReference>
<dbReference type="GO" id="GO:0006508">
    <property type="term" value="P:proteolysis"/>
    <property type="evidence" value="ECO:0007669"/>
    <property type="project" value="UniProtKB-KW"/>
</dbReference>
<organism evidence="2 3">
    <name type="scientific">Solirubrobacter phytolaccae</name>
    <dbReference type="NCBI Taxonomy" id="1404360"/>
    <lineage>
        <taxon>Bacteria</taxon>
        <taxon>Bacillati</taxon>
        <taxon>Actinomycetota</taxon>
        <taxon>Thermoleophilia</taxon>
        <taxon>Solirubrobacterales</taxon>
        <taxon>Solirubrobacteraceae</taxon>
        <taxon>Solirubrobacter</taxon>
    </lineage>
</organism>
<proteinExistence type="predicted"/>
<keyword evidence="2" id="KW-0645">Protease</keyword>
<dbReference type="SUPFAM" id="SSF50494">
    <property type="entry name" value="Trypsin-like serine proteases"/>
    <property type="match status" value="1"/>
</dbReference>
<dbReference type="EMBL" id="JAPDDP010000004">
    <property type="protein sequence ID" value="MDA0179342.1"/>
    <property type="molecule type" value="Genomic_DNA"/>
</dbReference>
<keyword evidence="2" id="KW-0378">Hydrolase</keyword>
<feature type="region of interest" description="Disordered" evidence="1">
    <location>
        <begin position="276"/>
        <end position="302"/>
    </location>
</feature>
<name>A0A9X3SD43_9ACTN</name>
<dbReference type="RefSeq" id="WP_270023612.1">
    <property type="nucleotide sequence ID" value="NZ_JAPDDP010000004.1"/>
</dbReference>
<protein>
    <submittedName>
        <fullName evidence="2">Serine protease</fullName>
    </submittedName>
</protein>
<accession>A0A9X3SD43</accession>
<keyword evidence="3" id="KW-1185">Reference proteome</keyword>
<dbReference type="Gene3D" id="2.40.10.120">
    <property type="match status" value="1"/>
</dbReference>
<gene>
    <name evidence="2" type="ORF">OJ997_03455</name>
</gene>
<evidence type="ECO:0000313" key="3">
    <source>
        <dbReference type="Proteomes" id="UP001147653"/>
    </source>
</evidence>